<dbReference type="InterPro" id="IPR011990">
    <property type="entry name" value="TPR-like_helical_dom_sf"/>
</dbReference>
<dbReference type="SUPFAM" id="SSF48452">
    <property type="entry name" value="TPR-like"/>
    <property type="match status" value="1"/>
</dbReference>
<dbReference type="InterPro" id="IPR029058">
    <property type="entry name" value="AB_hydrolase_fold"/>
</dbReference>
<evidence type="ECO:0000313" key="3">
    <source>
        <dbReference type="Proteomes" id="UP001303115"/>
    </source>
</evidence>
<dbReference type="InterPro" id="IPR019734">
    <property type="entry name" value="TPR_rpt"/>
</dbReference>
<dbReference type="NCBIfam" id="NF040586">
    <property type="entry name" value="FxSxx_TPR"/>
    <property type="match status" value="1"/>
</dbReference>
<gene>
    <name evidence="2" type="ORF">C8A01DRAFT_51335</name>
</gene>
<dbReference type="SMART" id="SM00028">
    <property type="entry name" value="TPR"/>
    <property type="match status" value="6"/>
</dbReference>
<dbReference type="PANTHER" id="PTHR46082">
    <property type="entry name" value="ATP/GTP-BINDING PROTEIN-RELATED"/>
    <property type="match status" value="1"/>
</dbReference>
<reference evidence="3" key="1">
    <citation type="journal article" date="2023" name="Mol. Phylogenet. Evol.">
        <title>Genome-scale phylogeny and comparative genomics of the fungal order Sordariales.</title>
        <authorList>
            <person name="Hensen N."/>
            <person name="Bonometti L."/>
            <person name="Westerberg I."/>
            <person name="Brannstrom I.O."/>
            <person name="Guillou S."/>
            <person name="Cros-Aarteil S."/>
            <person name="Calhoun S."/>
            <person name="Haridas S."/>
            <person name="Kuo A."/>
            <person name="Mondo S."/>
            <person name="Pangilinan J."/>
            <person name="Riley R."/>
            <person name="LaButti K."/>
            <person name="Andreopoulos B."/>
            <person name="Lipzen A."/>
            <person name="Chen C."/>
            <person name="Yan M."/>
            <person name="Daum C."/>
            <person name="Ng V."/>
            <person name="Clum A."/>
            <person name="Steindorff A."/>
            <person name="Ohm R.A."/>
            <person name="Martin F."/>
            <person name="Silar P."/>
            <person name="Natvig D.O."/>
            <person name="Lalanne C."/>
            <person name="Gautier V."/>
            <person name="Ament-Velasquez S.L."/>
            <person name="Kruys A."/>
            <person name="Hutchinson M.I."/>
            <person name="Powell A.J."/>
            <person name="Barry K."/>
            <person name="Miller A.N."/>
            <person name="Grigoriev I.V."/>
            <person name="Debuchy R."/>
            <person name="Gladieux P."/>
            <person name="Hiltunen Thoren M."/>
            <person name="Johannesson H."/>
        </authorList>
    </citation>
    <scope>NUCLEOTIDE SEQUENCE [LARGE SCALE GENOMIC DNA]</scope>
    <source>
        <strain evidence="3">CBS 284.82</strain>
    </source>
</reference>
<feature type="compositionally biased region" description="Polar residues" evidence="1">
    <location>
        <begin position="1020"/>
        <end position="1034"/>
    </location>
</feature>
<dbReference type="Pfam" id="PF13424">
    <property type="entry name" value="TPR_12"/>
    <property type="match status" value="3"/>
</dbReference>
<sequence>MMHRFRQWRENRHSERNPPRETGPVATLPNSPYADTDSSLSKMKVLHDCPKATVDICFVHGLTGDRESTWTADGLSTPWPKTLLPAKLDKARILTYGYDAYVVRISVASANRLIDHATNLLTKLTTDRCLQNASSRPLIFVAHSLGGLVCKEAILLSRNNPESHLRGIFHCIKGVIFMGTPHRGSWMADWAKIPASAIGIVKSTNRSLLEILETNNQYLESIQFRFSAMLRQQRERGRLLEVTCFLEALPLPVAGQVVCKESAILEGFTCITIHANHRNMVKFSSAEDSGFQMLLGELIRWESQVGHLQPLWVVPFGRNKDFVGRESTLAQLLKTIPPSADKDDCQRAAVEGLGGVGKTQVALEAAFRVRDEHPECHVFWVPAVDVTTFENAYRELGRQLKIAGIDDDKADVKLLVKTALSQSADNWLLIVDNADDVELMFGTAGATPLCDYLPSSYRGSILFTTRNHEAVVRLDIPQRNLVNLAEMSRLEAVDLLRRNVAAHQLSDTQSTATLLDFLTDLPLAIKQASAYMAKTGITAMQYLNYCQSGNERLIELLSKDFEDRARYRSTRNPVAATWLVSFVHISRDNRLAAQYLRFMSFLAEKEIPKTLLPPGNSVLEAYEAIGTLKAYAFITERAGQGSYDIHRLVRLAMRNWLAEKGELRVCATTVMQQLDKLFPYPEHENMAVWMRYLPHTLAALELREHLPDDVIKSSLLSRVADSHFMLGKYQIAEELHRQALQLRTQVLVVEHPDTLTSINHLALVLRSQGKYEEAETMHRQALKLQTQVLGTEHPNTLTSMNNLAIVLSEQGKYEEAKRMHKQALKLQTQVLGAEHPDMLASMNNLAYVLGKQGKYEEAETIHRQALQLWTQVLGAEHPDTLASMNNLAFVLGNQGKYEEAAIMYRQALQLRIQVLGAEHPDTLGSMSNLANVLGWQGKYEETATMHRQALQLWIQGKYEEAETMHRQALQLRTQVLGAEHPDTLSSMSNLAFVLGNQGKYNEAERIHKQEPIPVPYPSSEVVTTEQSFSRNTAPEATRPEGGRTNSQPRDTTGFKHN</sequence>
<accession>A0AAN6P4W6</accession>
<feature type="compositionally biased region" description="Basic and acidic residues" evidence="1">
    <location>
        <begin position="7"/>
        <end position="19"/>
    </location>
</feature>
<evidence type="ECO:0000256" key="1">
    <source>
        <dbReference type="SAM" id="MobiDB-lite"/>
    </source>
</evidence>
<dbReference type="AlphaFoldDB" id="A0AAN6P4W6"/>
<organism evidence="2 3">
    <name type="scientific">Parachaetomium inaequale</name>
    <dbReference type="NCBI Taxonomy" id="2588326"/>
    <lineage>
        <taxon>Eukaryota</taxon>
        <taxon>Fungi</taxon>
        <taxon>Dikarya</taxon>
        <taxon>Ascomycota</taxon>
        <taxon>Pezizomycotina</taxon>
        <taxon>Sordariomycetes</taxon>
        <taxon>Sordariomycetidae</taxon>
        <taxon>Sordariales</taxon>
        <taxon>Chaetomiaceae</taxon>
        <taxon>Parachaetomium</taxon>
    </lineage>
</organism>
<proteinExistence type="predicted"/>
<dbReference type="Gene3D" id="3.40.50.300">
    <property type="entry name" value="P-loop containing nucleotide triphosphate hydrolases"/>
    <property type="match status" value="1"/>
</dbReference>
<dbReference type="Proteomes" id="UP001303115">
    <property type="component" value="Unassembled WGS sequence"/>
</dbReference>
<dbReference type="PANTHER" id="PTHR46082:SF6">
    <property type="entry name" value="AAA+ ATPASE DOMAIN-CONTAINING PROTEIN-RELATED"/>
    <property type="match status" value="1"/>
</dbReference>
<evidence type="ECO:0000313" key="2">
    <source>
        <dbReference type="EMBL" id="KAK4031660.1"/>
    </source>
</evidence>
<comment type="caution">
    <text evidence="2">The sequence shown here is derived from an EMBL/GenBank/DDBJ whole genome shotgun (WGS) entry which is preliminary data.</text>
</comment>
<feature type="region of interest" description="Disordered" evidence="1">
    <location>
        <begin position="1"/>
        <end position="36"/>
    </location>
</feature>
<dbReference type="PRINTS" id="PR00381">
    <property type="entry name" value="KINESINLIGHT"/>
</dbReference>
<dbReference type="Pfam" id="PF13374">
    <property type="entry name" value="TPR_10"/>
    <property type="match status" value="1"/>
</dbReference>
<dbReference type="EMBL" id="MU854735">
    <property type="protein sequence ID" value="KAK4031660.1"/>
    <property type="molecule type" value="Genomic_DNA"/>
</dbReference>
<dbReference type="InterPro" id="IPR053137">
    <property type="entry name" value="NLR-like"/>
</dbReference>
<protein>
    <submittedName>
        <fullName evidence="2">Kinesin light chain</fullName>
    </submittedName>
</protein>
<name>A0AAN6P4W6_9PEZI</name>
<dbReference type="SUPFAM" id="SSF52540">
    <property type="entry name" value="P-loop containing nucleoside triphosphate hydrolases"/>
    <property type="match status" value="1"/>
</dbReference>
<dbReference type="Gene3D" id="1.25.40.10">
    <property type="entry name" value="Tetratricopeptide repeat domain"/>
    <property type="match status" value="3"/>
</dbReference>
<dbReference type="Gene3D" id="3.40.50.1820">
    <property type="entry name" value="alpha/beta hydrolase"/>
    <property type="match status" value="1"/>
</dbReference>
<dbReference type="InterPro" id="IPR027417">
    <property type="entry name" value="P-loop_NTPase"/>
</dbReference>
<feature type="region of interest" description="Disordered" evidence="1">
    <location>
        <begin position="1009"/>
        <end position="1057"/>
    </location>
</feature>
<keyword evidence="3" id="KW-1185">Reference proteome</keyword>
<dbReference type="SUPFAM" id="SSF53474">
    <property type="entry name" value="alpha/beta-Hydrolases"/>
    <property type="match status" value="1"/>
</dbReference>